<geneLocation type="mitochondrion" evidence="1"/>
<keyword evidence="1" id="KW-0496">Mitochondrion</keyword>
<dbReference type="EMBL" id="OVEO01000006">
    <property type="protein sequence ID" value="SPQ96902.1"/>
    <property type="molecule type" value="Genomic_DNA"/>
</dbReference>
<evidence type="ECO:0000313" key="1">
    <source>
        <dbReference type="EMBL" id="SPQ96902.1"/>
    </source>
</evidence>
<dbReference type="AlphaFoldDB" id="A0A3P3Y9Q3"/>
<gene>
    <name evidence="1" type="ORF">PLBR_LOCUS4117</name>
</gene>
<organism evidence="1 2">
    <name type="scientific">Plasmodiophora brassicae</name>
    <name type="common">Clubroot disease agent</name>
    <dbReference type="NCBI Taxonomy" id="37360"/>
    <lineage>
        <taxon>Eukaryota</taxon>
        <taxon>Sar</taxon>
        <taxon>Rhizaria</taxon>
        <taxon>Endomyxa</taxon>
        <taxon>Phytomyxea</taxon>
        <taxon>Plasmodiophorida</taxon>
        <taxon>Plasmodiophoridae</taxon>
        <taxon>Plasmodiophora</taxon>
    </lineage>
</organism>
<sequence length="368" mass="41005">MCEADVKGQCGRYLFERFLAWCRTGIHVRPGTLTGQYLSQIHVDMMYRCRDITAQCGWLSPQEWAPSVNRLVNDVTKTRVQAGQVIATNAAPFSETDWVIASNVLAELDNPKSSSLLFALNMGVLLMGRTSDVMMAKQTQQSLRLSTERGGMLDVRLLRVKTRETQVLPVAETMEPTPVRSLLNAYAYHMGVLGALAVGEQDEPFLFPDAVRAGNESAFFGGIFKEVYRVLDANGMRQHVTDGLTNHSLRNCGFTKALGHPQLSAASAAMYGGWSDQVWSRGRSGTSAAAKYHCYEQKELDRCARAVRGCHDLSLGGHHPTLPVFDHRWAATDWRRQAYDFGSLWCVSNERYVHPSMIVAMSASLHIW</sequence>
<reference evidence="1 2" key="1">
    <citation type="submission" date="2018-03" db="EMBL/GenBank/DDBJ databases">
        <authorList>
            <person name="Fogelqvist J."/>
        </authorList>
    </citation>
    <scope>NUCLEOTIDE SEQUENCE [LARGE SCALE GENOMIC DNA]</scope>
</reference>
<accession>A0A3P3Y9Q3</accession>
<protein>
    <submittedName>
        <fullName evidence="1">Uncharacterized protein</fullName>
    </submittedName>
</protein>
<proteinExistence type="predicted"/>
<evidence type="ECO:0000313" key="2">
    <source>
        <dbReference type="Proteomes" id="UP000290189"/>
    </source>
</evidence>
<dbReference type="Proteomes" id="UP000290189">
    <property type="component" value="Unassembled WGS sequence"/>
</dbReference>
<name>A0A3P3Y9Q3_PLABS</name>